<evidence type="ECO:0000256" key="1">
    <source>
        <dbReference type="SAM" id="MobiDB-lite"/>
    </source>
</evidence>
<name>A0A445A937_ARAHY</name>
<feature type="domain" description="DUF7913" evidence="2">
    <location>
        <begin position="11"/>
        <end position="130"/>
    </location>
</feature>
<reference evidence="4 5" key="1">
    <citation type="submission" date="2019-01" db="EMBL/GenBank/DDBJ databases">
        <title>Sequencing of cultivated peanut Arachis hypogaea provides insights into genome evolution and oil improvement.</title>
        <authorList>
            <person name="Chen X."/>
        </authorList>
    </citation>
    <scope>NUCLEOTIDE SEQUENCE [LARGE SCALE GENOMIC DNA]</scope>
    <source>
        <strain evidence="5">cv. Fuhuasheng</strain>
        <tissue evidence="4">Leaves</tissue>
    </source>
</reference>
<evidence type="ECO:0000259" key="2">
    <source>
        <dbReference type="Pfam" id="PF25500"/>
    </source>
</evidence>
<feature type="region of interest" description="Disordered" evidence="1">
    <location>
        <begin position="333"/>
        <end position="357"/>
    </location>
</feature>
<accession>A0A445A937</accession>
<dbReference type="Proteomes" id="UP000289738">
    <property type="component" value="Chromosome B03"/>
</dbReference>
<sequence>MVIVSNMTSPDVCPTEDAIQAFLEHLIDPLLPAKSSVRDKPTPLQQESLAKQVRAVVLLYNYYHRKHHPELVYLPFNEFCKLVVVMRPSLLAYMQFMQKINEAELTDVEKQLSLPEKEIMNACDICKRLDPSKNAPNIDGWPISKVAVLLLDSEKENCLLVFGSITRGIWSLVEKDLDTSNHSSEVTSATKCTYKNKRVIRKPTKDELNLVETQLLEAGYFAVKEAIGINKTDITLLERHTVYSHSKEKAASRFYIMQCTLPIGQEVVRVPLKDVIESLQGPLIKKDFGCWSITSVVDYFHMLPYSEIILEWNSRKAFSNSLQDSRVTEKNIKGDSSVVTESSASEDMSTGLDSKPERYNIAPKQKKDNESITLRQSNHIKEPCDMDVDESSIFPSENKDICNDIVNTVQLGEDQEKKKPSVHYKSNARTSEVKAMKVDSTTTKDEINTYGSYSSIFGKGHNTSYEKEKNTLDDHTPVPKHSKLDLKKLIDLLDSKGKILSQTALTALIRKRNELALQHRTIEDEIAMCEHKIQKILTEGEDDVVLKIESIIEGCNDLWARNEESAKLQNLSPCIKRKKFTEDAAVTKGPCEALKTHYIMQELDAICHANNWVVPTYRVTPIEGGFQAVCVKGVDFQFTCSSELCLSPREARDCAAARMIVKIKSMAESIK</sequence>
<organism evidence="4 5">
    <name type="scientific">Arachis hypogaea</name>
    <name type="common">Peanut</name>
    <dbReference type="NCBI Taxonomy" id="3818"/>
    <lineage>
        <taxon>Eukaryota</taxon>
        <taxon>Viridiplantae</taxon>
        <taxon>Streptophyta</taxon>
        <taxon>Embryophyta</taxon>
        <taxon>Tracheophyta</taxon>
        <taxon>Spermatophyta</taxon>
        <taxon>Magnoliopsida</taxon>
        <taxon>eudicotyledons</taxon>
        <taxon>Gunneridae</taxon>
        <taxon>Pentapetalae</taxon>
        <taxon>rosids</taxon>
        <taxon>fabids</taxon>
        <taxon>Fabales</taxon>
        <taxon>Fabaceae</taxon>
        <taxon>Papilionoideae</taxon>
        <taxon>50 kb inversion clade</taxon>
        <taxon>dalbergioids sensu lato</taxon>
        <taxon>Dalbergieae</taxon>
        <taxon>Pterocarpus clade</taxon>
        <taxon>Arachis</taxon>
    </lineage>
</organism>
<protein>
    <recommendedName>
        <fullName evidence="6">DRBM domain-containing protein</fullName>
    </recommendedName>
</protein>
<evidence type="ECO:0000313" key="4">
    <source>
        <dbReference type="EMBL" id="RYR22966.1"/>
    </source>
</evidence>
<dbReference type="PANTHER" id="PTHR33913">
    <property type="entry name" value="ALEURONE LAYER MORPHOGENESIS PROTEIN"/>
    <property type="match status" value="1"/>
</dbReference>
<dbReference type="Pfam" id="PF25502">
    <property type="entry name" value="DUF7915"/>
    <property type="match status" value="1"/>
</dbReference>
<keyword evidence="5" id="KW-1185">Reference proteome</keyword>
<dbReference type="InterPro" id="IPR057237">
    <property type="entry name" value="DUF7915"/>
</dbReference>
<comment type="caution">
    <text evidence="4">The sequence shown here is derived from an EMBL/GenBank/DDBJ whole genome shotgun (WGS) entry which is preliminary data.</text>
</comment>
<dbReference type="PANTHER" id="PTHR33913:SF1">
    <property type="entry name" value="DRBM DOMAIN-CONTAINING PROTEIN"/>
    <property type="match status" value="1"/>
</dbReference>
<gene>
    <name evidence="4" type="ORF">Ahy_B03g068248</name>
</gene>
<proteinExistence type="predicted"/>
<evidence type="ECO:0000313" key="5">
    <source>
        <dbReference type="Proteomes" id="UP000289738"/>
    </source>
</evidence>
<evidence type="ECO:0008006" key="6">
    <source>
        <dbReference type="Google" id="ProtNLM"/>
    </source>
</evidence>
<dbReference type="AlphaFoldDB" id="A0A445A937"/>
<dbReference type="STRING" id="3818.A0A445A937"/>
<dbReference type="Pfam" id="PF25500">
    <property type="entry name" value="DUF7913"/>
    <property type="match status" value="1"/>
</dbReference>
<feature type="domain" description="DUF7915" evidence="3">
    <location>
        <begin position="166"/>
        <end position="315"/>
    </location>
</feature>
<dbReference type="EMBL" id="SDMP01000013">
    <property type="protein sequence ID" value="RYR22966.1"/>
    <property type="molecule type" value="Genomic_DNA"/>
</dbReference>
<feature type="compositionally biased region" description="Polar residues" evidence="1">
    <location>
        <begin position="337"/>
        <end position="352"/>
    </location>
</feature>
<evidence type="ECO:0000259" key="3">
    <source>
        <dbReference type="Pfam" id="PF25502"/>
    </source>
</evidence>
<dbReference type="InterPro" id="IPR057235">
    <property type="entry name" value="DUF7913"/>
</dbReference>